<gene>
    <name evidence="2" type="ORF">AK812_SmicGene25053</name>
</gene>
<protein>
    <submittedName>
        <fullName evidence="2">Uncharacterized protein</fullName>
    </submittedName>
</protein>
<dbReference type="AlphaFoldDB" id="A0A1Q9DCZ9"/>
<comment type="caution">
    <text evidence="2">The sequence shown here is derived from an EMBL/GenBank/DDBJ whole genome shotgun (WGS) entry which is preliminary data.</text>
</comment>
<dbReference type="EMBL" id="LSRX01000595">
    <property type="protein sequence ID" value="OLP93093.1"/>
    <property type="molecule type" value="Genomic_DNA"/>
</dbReference>
<feature type="transmembrane region" description="Helical" evidence="1">
    <location>
        <begin position="239"/>
        <end position="261"/>
    </location>
</feature>
<feature type="transmembrane region" description="Helical" evidence="1">
    <location>
        <begin position="502"/>
        <end position="519"/>
    </location>
</feature>
<evidence type="ECO:0000313" key="3">
    <source>
        <dbReference type="Proteomes" id="UP000186817"/>
    </source>
</evidence>
<dbReference type="Proteomes" id="UP000186817">
    <property type="component" value="Unassembled WGS sequence"/>
</dbReference>
<dbReference type="Gene3D" id="3.80.10.10">
    <property type="entry name" value="Ribonuclease Inhibitor"/>
    <property type="match status" value="2"/>
</dbReference>
<evidence type="ECO:0000256" key="1">
    <source>
        <dbReference type="SAM" id="Phobius"/>
    </source>
</evidence>
<keyword evidence="1" id="KW-1133">Transmembrane helix</keyword>
<reference evidence="2 3" key="1">
    <citation type="submission" date="2016-02" db="EMBL/GenBank/DDBJ databases">
        <title>Genome analysis of coral dinoflagellate symbionts highlights evolutionary adaptations to a symbiotic lifestyle.</title>
        <authorList>
            <person name="Aranda M."/>
            <person name="Li Y."/>
            <person name="Liew Y.J."/>
            <person name="Baumgarten S."/>
            <person name="Simakov O."/>
            <person name="Wilson M."/>
            <person name="Piel J."/>
            <person name="Ashoor H."/>
            <person name="Bougouffa S."/>
            <person name="Bajic V.B."/>
            <person name="Ryu T."/>
            <person name="Ravasi T."/>
            <person name="Bayer T."/>
            <person name="Micklem G."/>
            <person name="Kim H."/>
            <person name="Bhak J."/>
            <person name="Lajeunesse T.C."/>
            <person name="Voolstra C.R."/>
        </authorList>
    </citation>
    <scope>NUCLEOTIDE SEQUENCE [LARGE SCALE GENOMIC DNA]</scope>
    <source>
        <strain evidence="2 3">CCMP2467</strain>
    </source>
</reference>
<feature type="transmembrane region" description="Helical" evidence="1">
    <location>
        <begin position="423"/>
        <end position="443"/>
    </location>
</feature>
<keyword evidence="3" id="KW-1185">Reference proteome</keyword>
<dbReference type="Pfam" id="PF13516">
    <property type="entry name" value="LRR_6"/>
    <property type="match status" value="2"/>
</dbReference>
<keyword evidence="1" id="KW-0472">Membrane</keyword>
<sequence length="711" mass="79373">MHSQESPEDEPVQQERSCGIRAVGAAGLRLPGTLVRLRLLLQKCDIGPEGAKALALPPTLERLELDLSHCLIGPLGASNLQLPRGLAELDLSLLRCGVGDRGAKGNLVRQLGRHLEAMQPPWLSGYVLAVCWTLAASAGSGDATSNHTECDQGHGHTAWWNPDQPWEFEHFEEVTVVALVGLTLLVDAVEHKLDHLAEHSPAYEEACKMGRKEVAAHDLEKKSMEPVWGVFLNRATAEFTVLGILAFVLWLCHSLGAFTAIELAFDHVQEFALPTTAEEYRHTTENVHMHLFMTFFLYYVIVGLSLVRSQHNMASWAASSTAFHDEKGKTKHVVEKMTLKALKAAPHSDPVEKGSGDFILMRQTFLEALQAWSGKWAFFDDTLGKTIGKAVPVEDGGIVRYLEPWFPFGHYLLLNYRFLLDRVVVIHPVALTSMIVINGFQALIHRFGMDFEFSFVWIIVFTIITAVLWFGADKMIKDLKSGSYSHGRLADPRFSFLHHSKLPMYLCLILQICMVYICFELTRPLAHDAAWQIDYWRSVSHVITCFTIMPLFGWLVWGNLLARLAMTLSCGFMISEENILRIQVMVEMHMESVGKEKKEVSHQHIQTDLSQALNLPDSIRKLRLDLARCEIGAEGLKGLRLPGRLTSLMLDLTMCSVGPEQLKAFIATLPKTLEALEMNLTGCKVKEASVAMLQQAVKARLPLTASPTLVV</sequence>
<organism evidence="2 3">
    <name type="scientific">Symbiodinium microadriaticum</name>
    <name type="common">Dinoflagellate</name>
    <name type="synonym">Zooxanthella microadriatica</name>
    <dbReference type="NCBI Taxonomy" id="2951"/>
    <lineage>
        <taxon>Eukaryota</taxon>
        <taxon>Sar</taxon>
        <taxon>Alveolata</taxon>
        <taxon>Dinophyceae</taxon>
        <taxon>Suessiales</taxon>
        <taxon>Symbiodiniaceae</taxon>
        <taxon>Symbiodinium</taxon>
    </lineage>
</organism>
<accession>A0A1Q9DCZ9</accession>
<dbReference type="SUPFAM" id="SSF52047">
    <property type="entry name" value="RNI-like"/>
    <property type="match status" value="2"/>
</dbReference>
<dbReference type="InterPro" id="IPR001611">
    <property type="entry name" value="Leu-rich_rpt"/>
</dbReference>
<dbReference type="InterPro" id="IPR032675">
    <property type="entry name" value="LRR_dom_sf"/>
</dbReference>
<name>A0A1Q9DCZ9_SYMMI</name>
<dbReference type="OrthoDB" id="10283074at2759"/>
<feature type="transmembrane region" description="Helical" evidence="1">
    <location>
        <begin position="539"/>
        <end position="557"/>
    </location>
</feature>
<keyword evidence="1" id="KW-0812">Transmembrane</keyword>
<feature type="transmembrane region" description="Helical" evidence="1">
    <location>
        <begin position="455"/>
        <end position="472"/>
    </location>
</feature>
<proteinExistence type="predicted"/>
<feature type="transmembrane region" description="Helical" evidence="1">
    <location>
        <begin position="287"/>
        <end position="307"/>
    </location>
</feature>
<evidence type="ECO:0000313" key="2">
    <source>
        <dbReference type="EMBL" id="OLP93093.1"/>
    </source>
</evidence>